<proteinExistence type="predicted"/>
<keyword evidence="1 4" id="KW-0808">Transferase</keyword>
<evidence type="ECO:0000259" key="3">
    <source>
        <dbReference type="PROSITE" id="PS51186"/>
    </source>
</evidence>
<dbReference type="InterPro" id="IPR000182">
    <property type="entry name" value="GNAT_dom"/>
</dbReference>
<keyword evidence="5" id="KW-1185">Reference proteome</keyword>
<gene>
    <name evidence="4" type="ORF">ACFSUO_11915</name>
</gene>
<evidence type="ECO:0000256" key="2">
    <source>
        <dbReference type="ARBA" id="ARBA00023315"/>
    </source>
</evidence>
<evidence type="ECO:0000313" key="4">
    <source>
        <dbReference type="EMBL" id="MFD2761658.1"/>
    </source>
</evidence>
<organism evidence="4 5">
    <name type="scientific">Lentibacillus juripiscarius</name>
    <dbReference type="NCBI Taxonomy" id="257446"/>
    <lineage>
        <taxon>Bacteria</taxon>
        <taxon>Bacillati</taxon>
        <taxon>Bacillota</taxon>
        <taxon>Bacilli</taxon>
        <taxon>Bacillales</taxon>
        <taxon>Bacillaceae</taxon>
        <taxon>Lentibacillus</taxon>
    </lineage>
</organism>
<dbReference type="EMBL" id="JBHUNA010000024">
    <property type="protein sequence ID" value="MFD2761658.1"/>
    <property type="molecule type" value="Genomic_DNA"/>
</dbReference>
<dbReference type="EC" id="2.3.-.-" evidence="4"/>
<sequence>MRVLEPHDAEAYRNLWLEAMLNSPEAYVSSYGEVLSNSIDVYKVRFQSENTVTFGAFSENELIGIVTLTRDTKSKTEHRAYMEALYVTPFERGKGLGRQLMQTAINYAEALDGVEQLCLSIIIRNPMVKRFYYALGFMPSGTHKRAVRMGDRYYDEEFMVMFLH</sequence>
<keyword evidence="2 4" id="KW-0012">Acyltransferase</keyword>
<evidence type="ECO:0000256" key="1">
    <source>
        <dbReference type="ARBA" id="ARBA00022679"/>
    </source>
</evidence>
<dbReference type="RefSeq" id="WP_382394462.1">
    <property type="nucleotide sequence ID" value="NZ_JBHUNA010000024.1"/>
</dbReference>
<dbReference type="InterPro" id="IPR016181">
    <property type="entry name" value="Acyl_CoA_acyltransferase"/>
</dbReference>
<dbReference type="SUPFAM" id="SSF55729">
    <property type="entry name" value="Acyl-CoA N-acyltransferases (Nat)"/>
    <property type="match status" value="1"/>
</dbReference>
<dbReference type="PANTHER" id="PTHR43877">
    <property type="entry name" value="AMINOALKYLPHOSPHONATE N-ACETYLTRANSFERASE-RELATED-RELATED"/>
    <property type="match status" value="1"/>
</dbReference>
<name>A0ABW5V7H0_9BACI</name>
<dbReference type="InterPro" id="IPR050832">
    <property type="entry name" value="Bact_Acetyltransf"/>
</dbReference>
<protein>
    <submittedName>
        <fullName evidence="4">GNAT family N-acetyltransferase</fullName>
        <ecNumber evidence="4">2.3.-.-</ecNumber>
    </submittedName>
</protein>
<dbReference type="Proteomes" id="UP001597502">
    <property type="component" value="Unassembled WGS sequence"/>
</dbReference>
<accession>A0ABW5V7H0</accession>
<dbReference type="GO" id="GO:0016746">
    <property type="term" value="F:acyltransferase activity"/>
    <property type="evidence" value="ECO:0007669"/>
    <property type="project" value="UniProtKB-KW"/>
</dbReference>
<reference evidence="5" key="1">
    <citation type="journal article" date="2019" name="Int. J. Syst. Evol. Microbiol.">
        <title>The Global Catalogue of Microorganisms (GCM) 10K type strain sequencing project: providing services to taxonomists for standard genome sequencing and annotation.</title>
        <authorList>
            <consortium name="The Broad Institute Genomics Platform"/>
            <consortium name="The Broad Institute Genome Sequencing Center for Infectious Disease"/>
            <person name="Wu L."/>
            <person name="Ma J."/>
        </authorList>
    </citation>
    <scope>NUCLEOTIDE SEQUENCE [LARGE SCALE GENOMIC DNA]</scope>
    <source>
        <strain evidence="5">TISTR 1535</strain>
    </source>
</reference>
<dbReference type="PROSITE" id="PS51186">
    <property type="entry name" value="GNAT"/>
    <property type="match status" value="1"/>
</dbReference>
<dbReference type="Pfam" id="PF00583">
    <property type="entry name" value="Acetyltransf_1"/>
    <property type="match status" value="1"/>
</dbReference>
<evidence type="ECO:0000313" key="5">
    <source>
        <dbReference type="Proteomes" id="UP001597502"/>
    </source>
</evidence>
<comment type="caution">
    <text evidence="4">The sequence shown here is derived from an EMBL/GenBank/DDBJ whole genome shotgun (WGS) entry which is preliminary data.</text>
</comment>
<dbReference type="CDD" id="cd04301">
    <property type="entry name" value="NAT_SF"/>
    <property type="match status" value="1"/>
</dbReference>
<dbReference type="Gene3D" id="3.40.630.30">
    <property type="match status" value="1"/>
</dbReference>
<feature type="domain" description="N-acetyltransferase" evidence="3">
    <location>
        <begin position="1"/>
        <end position="160"/>
    </location>
</feature>